<dbReference type="AlphaFoldDB" id="A0A5B0QP90"/>
<feature type="compositionally biased region" description="Basic and acidic residues" evidence="1">
    <location>
        <begin position="1"/>
        <end position="11"/>
    </location>
</feature>
<dbReference type="Proteomes" id="UP000324748">
    <property type="component" value="Unassembled WGS sequence"/>
</dbReference>
<evidence type="ECO:0000313" key="2">
    <source>
        <dbReference type="EMBL" id="KAA1115107.1"/>
    </source>
</evidence>
<feature type="region of interest" description="Disordered" evidence="1">
    <location>
        <begin position="1"/>
        <end position="20"/>
    </location>
</feature>
<reference evidence="2 3" key="1">
    <citation type="submission" date="2019-05" db="EMBL/GenBank/DDBJ databases">
        <title>Emergence of the Ug99 lineage of the wheat stem rust pathogen through somatic hybridization.</title>
        <authorList>
            <person name="Li F."/>
            <person name="Upadhyaya N.M."/>
            <person name="Sperschneider J."/>
            <person name="Matny O."/>
            <person name="Nguyen-Phuc H."/>
            <person name="Mago R."/>
            <person name="Raley C."/>
            <person name="Miller M.E."/>
            <person name="Silverstein K.A.T."/>
            <person name="Henningsen E."/>
            <person name="Hirsch C.D."/>
            <person name="Visser B."/>
            <person name="Pretorius Z.A."/>
            <person name="Steffenson B.J."/>
            <person name="Schwessinger B."/>
            <person name="Dodds P.N."/>
            <person name="Figueroa M."/>
        </authorList>
    </citation>
    <scope>NUCLEOTIDE SEQUENCE [LARGE SCALE GENOMIC DNA]</scope>
    <source>
        <strain evidence="2">21-0</strain>
    </source>
</reference>
<name>A0A5B0QP90_PUCGR</name>
<evidence type="ECO:0000313" key="3">
    <source>
        <dbReference type="Proteomes" id="UP000324748"/>
    </source>
</evidence>
<evidence type="ECO:0000256" key="1">
    <source>
        <dbReference type="SAM" id="MobiDB-lite"/>
    </source>
</evidence>
<feature type="compositionally biased region" description="Polar residues" evidence="1">
    <location>
        <begin position="51"/>
        <end position="61"/>
    </location>
</feature>
<accession>A0A5B0QP90</accession>
<dbReference type="EMBL" id="VSWC01000014">
    <property type="protein sequence ID" value="KAA1115107.1"/>
    <property type="molecule type" value="Genomic_DNA"/>
</dbReference>
<organism evidence="2 3">
    <name type="scientific">Puccinia graminis f. sp. tritici</name>
    <dbReference type="NCBI Taxonomy" id="56615"/>
    <lineage>
        <taxon>Eukaryota</taxon>
        <taxon>Fungi</taxon>
        <taxon>Dikarya</taxon>
        <taxon>Basidiomycota</taxon>
        <taxon>Pucciniomycotina</taxon>
        <taxon>Pucciniomycetes</taxon>
        <taxon>Pucciniales</taxon>
        <taxon>Pucciniaceae</taxon>
        <taxon>Puccinia</taxon>
    </lineage>
</organism>
<comment type="caution">
    <text evidence="2">The sequence shown here is derived from an EMBL/GenBank/DDBJ whole genome shotgun (WGS) entry which is preliminary data.</text>
</comment>
<keyword evidence="3" id="KW-1185">Reference proteome</keyword>
<protein>
    <submittedName>
        <fullName evidence="2">Uncharacterized protein</fullName>
    </submittedName>
</protein>
<feature type="region of interest" description="Disordered" evidence="1">
    <location>
        <begin position="32"/>
        <end position="61"/>
    </location>
</feature>
<proteinExistence type="predicted"/>
<gene>
    <name evidence="2" type="ORF">PGT21_031622</name>
</gene>
<sequence>MGVESSDREGDPSDFDEADNLHLKAPTNAGARCHLVDSSSSKDGVQDEPDSNNLYTNDSSMPAGNVSLYSLACE</sequence>